<evidence type="ECO:0000313" key="11">
    <source>
        <dbReference type="EMBL" id="EEF81084.1"/>
    </source>
</evidence>
<dbReference type="GO" id="GO:0005524">
    <property type="term" value="F:ATP binding"/>
    <property type="evidence" value="ECO:0007669"/>
    <property type="project" value="UniProtKB-UniRule"/>
</dbReference>
<name>C0N1R0_9GAMM</name>
<keyword evidence="9" id="KW-0812">Transmembrane</keyword>
<dbReference type="GO" id="GO:0046983">
    <property type="term" value="F:protein dimerization activity"/>
    <property type="evidence" value="ECO:0007669"/>
    <property type="project" value="UniProtKB-UniRule"/>
</dbReference>
<dbReference type="CDD" id="cd16917">
    <property type="entry name" value="HATPase_UhpB-NarQ-NarX-like"/>
    <property type="match status" value="1"/>
</dbReference>
<keyword evidence="8 9" id="KW-0472">Membrane</keyword>
<feature type="transmembrane region" description="Helical" evidence="9">
    <location>
        <begin position="175"/>
        <end position="196"/>
    </location>
</feature>
<sequence length="615" mass="69434">MCKQGVLSAMKVIYKRYTAFLNSFSRRTLYAKLMLLLLCISLTVLLMQAGTIFLLDYIPSSQAALEKIAIQKVYWHRQIANLDSDNGDKAGETLKAMQQQALDTSDPDVLWMLRQDSPDVVAAVRQVEREQQNFADIATLNLRAAGQLRIADRVAKSYDELTLALHRDSETKQSIIGLLQAISLIFVFSCIVALSLGARRVLVERLDNLLRFIALKPHDAEPRHATDEFAVLEQCASQLSAKVQSYESEVTWAHRTSEHTRVLIRAQDFILRFIESVSEDVLSERTMLKMLYSLERSLGFSNTALIYTDDAAVISSERIIFSHQKPHNLTEKIFKELLQTGSITYDYTNPEGEKVSCMGMTFSGISNGVGVLLVEMDEGRFLEDSEVKVLEITTRLLSMVTKFQSHDEEGRRLAVLEERAAIARELHDSLAQSLSFMKIQVARLQAKSGAQQDDVVKELREGLDNAYRELRELLTTFRVHMDLRGLGYAIQATIDEFSQRSQLVISFDNRLVNCRLTVNEEFHILHVVREALSNIVRHSGADNVTILMLLQKNGEVELTIDDDGVGFHPASDTYDHHGQAIMKERAQTLGGNVEVMARRFGGTRVRLSFMPKMAQ</sequence>
<proteinExistence type="predicted"/>
<keyword evidence="6 8" id="KW-0067">ATP-binding</keyword>
<feature type="domain" description="Histidine kinase/HSP90-like ATPase" evidence="10">
    <location>
        <begin position="519"/>
        <end position="613"/>
    </location>
</feature>
<dbReference type="Gene3D" id="3.30.565.10">
    <property type="entry name" value="Histidine kinase-like ATPase, C-terminal domain"/>
    <property type="match status" value="1"/>
</dbReference>
<dbReference type="EMBL" id="GG657883">
    <property type="protein sequence ID" value="EEF81084.1"/>
    <property type="molecule type" value="Genomic_DNA"/>
</dbReference>
<organism evidence="11 12">
    <name type="scientific">Methylophaga thiooxydans DMS010</name>
    <dbReference type="NCBI Taxonomy" id="637616"/>
    <lineage>
        <taxon>Bacteria</taxon>
        <taxon>Pseudomonadati</taxon>
        <taxon>Pseudomonadota</taxon>
        <taxon>Gammaproteobacteria</taxon>
        <taxon>Thiotrichales</taxon>
        <taxon>Piscirickettsiaceae</taxon>
        <taxon>Methylophaga</taxon>
    </lineage>
</organism>
<dbReference type="Pfam" id="PF02518">
    <property type="entry name" value="HATPase_c"/>
    <property type="match status" value="1"/>
</dbReference>
<evidence type="ECO:0000256" key="5">
    <source>
        <dbReference type="ARBA" id="ARBA00022777"/>
    </source>
</evidence>
<keyword evidence="3 8" id="KW-0808">Transferase</keyword>
<dbReference type="GO" id="GO:0005886">
    <property type="term" value="C:plasma membrane"/>
    <property type="evidence" value="ECO:0007669"/>
    <property type="project" value="UniProtKB-SubCell"/>
</dbReference>
<evidence type="ECO:0000313" key="12">
    <source>
        <dbReference type="Proteomes" id="UP000004679"/>
    </source>
</evidence>
<evidence type="ECO:0000256" key="3">
    <source>
        <dbReference type="ARBA" id="ARBA00022679"/>
    </source>
</evidence>
<dbReference type="GO" id="GO:0000155">
    <property type="term" value="F:phosphorelay sensor kinase activity"/>
    <property type="evidence" value="ECO:0007669"/>
    <property type="project" value="UniProtKB-UniRule"/>
</dbReference>
<dbReference type="Gene3D" id="1.20.5.1930">
    <property type="match status" value="1"/>
</dbReference>
<keyword evidence="8" id="KW-1003">Cell membrane</keyword>
<keyword evidence="4 8" id="KW-0547">Nucleotide-binding</keyword>
<evidence type="ECO:0000256" key="7">
    <source>
        <dbReference type="ARBA" id="ARBA00023012"/>
    </source>
</evidence>
<dbReference type="InterPro" id="IPR050482">
    <property type="entry name" value="Sensor_HK_TwoCompSys"/>
</dbReference>
<keyword evidence="8" id="KW-0997">Cell inner membrane</keyword>
<dbReference type="AlphaFoldDB" id="C0N1R0"/>
<keyword evidence="9" id="KW-1133">Transmembrane helix</keyword>
<dbReference type="SUPFAM" id="SSF55874">
    <property type="entry name" value="ATPase domain of HSP90 chaperone/DNA topoisomerase II/histidine kinase"/>
    <property type="match status" value="1"/>
</dbReference>
<evidence type="ECO:0000256" key="1">
    <source>
        <dbReference type="ARBA" id="ARBA00000085"/>
    </source>
</evidence>
<evidence type="ECO:0000256" key="9">
    <source>
        <dbReference type="SAM" id="Phobius"/>
    </source>
</evidence>
<evidence type="ECO:0000259" key="10">
    <source>
        <dbReference type="SMART" id="SM00387"/>
    </source>
</evidence>
<evidence type="ECO:0000256" key="8">
    <source>
        <dbReference type="PIRNR" id="PIRNR003167"/>
    </source>
</evidence>
<keyword evidence="12" id="KW-1185">Reference proteome</keyword>
<dbReference type="InterPro" id="IPR016380">
    <property type="entry name" value="Sig_transdc_His_kin_NarX/NarQ"/>
</dbReference>
<dbReference type="InterPro" id="IPR003594">
    <property type="entry name" value="HATPase_dom"/>
</dbReference>
<keyword evidence="2" id="KW-0597">Phosphoprotein</keyword>
<dbReference type="HOGENOM" id="CLU_000445_20_10_6"/>
<comment type="subcellular location">
    <subcellularLocation>
        <location evidence="8">Cell inner membrane</location>
    </subcellularLocation>
</comment>
<dbReference type="PIRSF" id="PIRSF003167">
    <property type="entry name" value="STHK_NarX/NarQ"/>
    <property type="match status" value="1"/>
</dbReference>
<gene>
    <name evidence="11" type="ORF">MDMS009_76</name>
</gene>
<dbReference type="SMART" id="SM00387">
    <property type="entry name" value="HATPase_c"/>
    <property type="match status" value="1"/>
</dbReference>
<dbReference type="InterPro" id="IPR036890">
    <property type="entry name" value="HATPase_C_sf"/>
</dbReference>
<dbReference type="EC" id="2.7.13.3" evidence="8"/>
<dbReference type="InterPro" id="IPR011712">
    <property type="entry name" value="Sig_transdc_His_kin_sub3_dim/P"/>
</dbReference>
<comment type="catalytic activity">
    <reaction evidence="1 8">
        <text>ATP + protein L-histidine = ADP + protein N-phospho-L-histidine.</text>
        <dbReference type="EC" id="2.7.13.3"/>
    </reaction>
</comment>
<dbReference type="Pfam" id="PF07730">
    <property type="entry name" value="HisKA_3"/>
    <property type="match status" value="1"/>
</dbReference>
<dbReference type="PANTHER" id="PTHR24421:SF10">
    <property type="entry name" value="NITRATE_NITRITE SENSOR PROTEIN NARQ"/>
    <property type="match status" value="1"/>
</dbReference>
<dbReference type="Proteomes" id="UP000004679">
    <property type="component" value="Unassembled WGS sequence"/>
</dbReference>
<evidence type="ECO:0000256" key="6">
    <source>
        <dbReference type="ARBA" id="ARBA00022840"/>
    </source>
</evidence>
<evidence type="ECO:0000256" key="2">
    <source>
        <dbReference type="ARBA" id="ARBA00022553"/>
    </source>
</evidence>
<protein>
    <recommendedName>
        <fullName evidence="8">Sensor protein</fullName>
        <ecNumber evidence="8">2.7.13.3</ecNumber>
    </recommendedName>
</protein>
<keyword evidence="7 8" id="KW-0902">Two-component regulatory system</keyword>
<keyword evidence="5 8" id="KW-0418">Kinase</keyword>
<evidence type="ECO:0000256" key="4">
    <source>
        <dbReference type="ARBA" id="ARBA00022741"/>
    </source>
</evidence>
<reference evidence="11 12" key="1">
    <citation type="journal article" date="2011" name="J. Bacteriol.">
        <title>Draft genome sequence of the chemolithoheterotrophic, halophilic methylotroph Methylophaga thiooxydans DMS010.</title>
        <authorList>
            <person name="Boden R."/>
            <person name="Ferriera S."/>
            <person name="Johnson J."/>
            <person name="Kelly D.P."/>
            <person name="Murrell J.C."/>
            <person name="Schafer H."/>
        </authorList>
    </citation>
    <scope>NUCLEOTIDE SEQUENCE [LARGE SCALE GENOMIC DNA]</scope>
    <source>
        <strain evidence="11 12">DMS010</strain>
    </source>
</reference>
<dbReference type="PANTHER" id="PTHR24421">
    <property type="entry name" value="NITRATE/NITRITE SENSOR PROTEIN NARX-RELATED"/>
    <property type="match status" value="1"/>
</dbReference>
<accession>C0N1R0</accession>